<dbReference type="Gene3D" id="1.25.40.10">
    <property type="entry name" value="Tetratricopeptide repeat domain"/>
    <property type="match status" value="3"/>
</dbReference>
<sequence>MILESTDLSTIKTLLEYNLIQSAHNKLEFLLNAHSNISTLELEYLYVKTLWKSNHVAKTKYNLGLLLAKISEKNCLVNQTLVAEIYRIGIEIYYYTKEYTNCLNLYMYLYNTTDLQQTGLQLELRDILLIRKIYKNLDNKNAELVFLKKILVELPFADEISLRIAEIEDDISLYMSELLEYKPAVLETQFKSATLDTSSNSFFKSEVYLDYFKALLDTRKNRFTDAIKRLKALVVKRDIMPAIVYAKLGTCYFMIANNEQALLYYKMALKLDPNIVDEIGNYAHILYALKNDCELVRLGERLVKSEPNRIEGHLALAKSKMLRGDYKEAFAQIEKGMEKLADFNLANNQIGTEISDHLRDSEVLTTISEIYYEMGELKNAKIKSIEAYKLNPNYRIMNQLIECLLASGDLTSAVNVIKKNKKNRLYSEPEKEYIGNLRLMVLTAKILMNIPDNIEESVELLKRVISMLITETGSKSTILQSKNSNSERGLKEEAVILLVTVFMSNEQHQDAMEVLKKQADDLNSDIVYALYGDVLTITEDLTKATVYYNLALSINMHNKRAKDGILRIEELTEDCSESTTHSDSGYLDENIEESGISEYDDSATNATGSAIQVNYSSIDGIDYRSQSAADLIIEPEASVSKQSGGGVEDSIYYSHYSKNNNQEKGDKPRLLEANSTLELNCRSLDNTESILNPKSQEIDWNFSFESRKSNEIAEMVERRRRYWTNGLAEEVDSQHAGINLDEMLFEPALPVIESSGQVRNQDLDLGFVTKDVSPEAAKKELKSKEGRNSNVFFDSNSPFSMLGTTSRDMSEKQPNNLSLFAQRLQSTLDQESNLEPVSYNSNKDTNCSKEEYKDMDFGADMEIDSDT</sequence>
<feature type="compositionally biased region" description="Acidic residues" evidence="4">
    <location>
        <begin position="857"/>
        <end position="867"/>
    </location>
</feature>
<dbReference type="PANTHER" id="PTHR45586:SF1">
    <property type="entry name" value="LIPOPOLYSACCHARIDE ASSEMBLY PROTEIN B"/>
    <property type="match status" value="1"/>
</dbReference>
<evidence type="ECO:0008006" key="7">
    <source>
        <dbReference type="Google" id="ProtNLM"/>
    </source>
</evidence>
<evidence type="ECO:0000256" key="2">
    <source>
        <dbReference type="ARBA" id="ARBA00022803"/>
    </source>
</evidence>
<evidence type="ECO:0000313" key="6">
    <source>
        <dbReference type="Proteomes" id="UP000245383"/>
    </source>
</evidence>
<name>A0A2T9YAY3_9FUNG</name>
<keyword evidence="2 3" id="KW-0802">TPR repeat</keyword>
<comment type="caution">
    <text evidence="5">The sequence shown here is derived from an EMBL/GenBank/DDBJ whole genome shotgun (WGS) entry which is preliminary data.</text>
</comment>
<keyword evidence="6" id="KW-1185">Reference proteome</keyword>
<dbReference type="InterPro" id="IPR051012">
    <property type="entry name" value="CellSynth/LPSAsmb/PSIAsmb"/>
</dbReference>
<dbReference type="OrthoDB" id="308440at2759"/>
<dbReference type="Proteomes" id="UP000245383">
    <property type="component" value="Unassembled WGS sequence"/>
</dbReference>
<dbReference type="AlphaFoldDB" id="A0A2T9YAY3"/>
<dbReference type="STRING" id="133385.A0A2T9YAY3"/>
<dbReference type="SMART" id="SM00028">
    <property type="entry name" value="TPR"/>
    <property type="match status" value="3"/>
</dbReference>
<gene>
    <name evidence="5" type="ORF">BB561_005309</name>
</gene>
<protein>
    <recommendedName>
        <fullName evidence="7">Anaphase-promoting complex subunit 5 domain-containing protein</fullName>
    </recommendedName>
</protein>
<dbReference type="EMBL" id="MBFR01000309">
    <property type="protein sequence ID" value="PVU89506.1"/>
    <property type="molecule type" value="Genomic_DNA"/>
</dbReference>
<feature type="region of interest" description="Disordered" evidence="4">
    <location>
        <begin position="829"/>
        <end position="867"/>
    </location>
</feature>
<reference evidence="5 6" key="1">
    <citation type="journal article" date="2018" name="MBio">
        <title>Comparative Genomics Reveals the Core Gene Toolbox for the Fungus-Insect Symbiosis.</title>
        <authorList>
            <person name="Wang Y."/>
            <person name="Stata M."/>
            <person name="Wang W."/>
            <person name="Stajich J.E."/>
            <person name="White M.M."/>
            <person name="Moncalvo J.M."/>
        </authorList>
    </citation>
    <scope>NUCLEOTIDE SEQUENCE [LARGE SCALE GENOMIC DNA]</scope>
    <source>
        <strain evidence="5 6">SWE-8-4</strain>
    </source>
</reference>
<evidence type="ECO:0000256" key="1">
    <source>
        <dbReference type="ARBA" id="ARBA00022737"/>
    </source>
</evidence>
<evidence type="ECO:0000256" key="4">
    <source>
        <dbReference type="SAM" id="MobiDB-lite"/>
    </source>
</evidence>
<accession>A0A2T9YAY3</accession>
<dbReference type="InterPro" id="IPR011990">
    <property type="entry name" value="TPR-like_helical_dom_sf"/>
</dbReference>
<dbReference type="SUPFAM" id="SSF48452">
    <property type="entry name" value="TPR-like"/>
    <property type="match status" value="1"/>
</dbReference>
<feature type="repeat" description="TPR" evidence="3">
    <location>
        <begin position="242"/>
        <end position="275"/>
    </location>
</feature>
<organism evidence="5 6">
    <name type="scientific">Smittium simulii</name>
    <dbReference type="NCBI Taxonomy" id="133385"/>
    <lineage>
        <taxon>Eukaryota</taxon>
        <taxon>Fungi</taxon>
        <taxon>Fungi incertae sedis</taxon>
        <taxon>Zoopagomycota</taxon>
        <taxon>Kickxellomycotina</taxon>
        <taxon>Harpellomycetes</taxon>
        <taxon>Harpellales</taxon>
        <taxon>Legeriomycetaceae</taxon>
        <taxon>Smittium</taxon>
    </lineage>
</organism>
<evidence type="ECO:0000256" key="3">
    <source>
        <dbReference type="PROSITE-ProRule" id="PRU00339"/>
    </source>
</evidence>
<evidence type="ECO:0000313" key="5">
    <source>
        <dbReference type="EMBL" id="PVU89506.1"/>
    </source>
</evidence>
<feature type="compositionally biased region" description="Polar residues" evidence="4">
    <location>
        <begin position="829"/>
        <end position="845"/>
    </location>
</feature>
<dbReference type="PANTHER" id="PTHR45586">
    <property type="entry name" value="TPR REPEAT-CONTAINING PROTEIN PA4667"/>
    <property type="match status" value="1"/>
</dbReference>
<proteinExistence type="predicted"/>
<dbReference type="PROSITE" id="PS50005">
    <property type="entry name" value="TPR"/>
    <property type="match status" value="1"/>
</dbReference>
<dbReference type="PROSITE" id="PS50293">
    <property type="entry name" value="TPR_REGION"/>
    <property type="match status" value="1"/>
</dbReference>
<feature type="compositionally biased region" description="Basic and acidic residues" evidence="4">
    <location>
        <begin position="846"/>
        <end position="856"/>
    </location>
</feature>
<keyword evidence="1" id="KW-0677">Repeat</keyword>
<dbReference type="InterPro" id="IPR019734">
    <property type="entry name" value="TPR_rpt"/>
</dbReference>